<name>A0A0F9H4R9_9ZZZZ</name>
<proteinExistence type="predicted"/>
<accession>A0A0F9H4R9</accession>
<protein>
    <submittedName>
        <fullName evidence="1">Uncharacterized protein</fullName>
    </submittedName>
</protein>
<dbReference type="AlphaFoldDB" id="A0A0F9H4R9"/>
<dbReference type="EMBL" id="LAZR01016079">
    <property type="protein sequence ID" value="KKM06069.1"/>
    <property type="molecule type" value="Genomic_DNA"/>
</dbReference>
<comment type="caution">
    <text evidence="1">The sequence shown here is derived from an EMBL/GenBank/DDBJ whole genome shotgun (WGS) entry which is preliminary data.</text>
</comment>
<sequence>IRFHETPELLYSSTGAIVWYFQKHNLVISFVGNVGKGEAEEIQNKVFQVVVSDSDTKFIQA</sequence>
<organism evidence="1">
    <name type="scientific">marine sediment metagenome</name>
    <dbReference type="NCBI Taxonomy" id="412755"/>
    <lineage>
        <taxon>unclassified sequences</taxon>
        <taxon>metagenomes</taxon>
        <taxon>ecological metagenomes</taxon>
    </lineage>
</organism>
<evidence type="ECO:0000313" key="1">
    <source>
        <dbReference type="EMBL" id="KKM06069.1"/>
    </source>
</evidence>
<feature type="non-terminal residue" evidence="1">
    <location>
        <position position="1"/>
    </location>
</feature>
<gene>
    <name evidence="1" type="ORF">LCGC14_1747780</name>
</gene>
<reference evidence="1" key="1">
    <citation type="journal article" date="2015" name="Nature">
        <title>Complex archaea that bridge the gap between prokaryotes and eukaryotes.</title>
        <authorList>
            <person name="Spang A."/>
            <person name="Saw J.H."/>
            <person name="Jorgensen S.L."/>
            <person name="Zaremba-Niedzwiedzka K."/>
            <person name="Martijn J."/>
            <person name="Lind A.E."/>
            <person name="van Eijk R."/>
            <person name="Schleper C."/>
            <person name="Guy L."/>
            <person name="Ettema T.J."/>
        </authorList>
    </citation>
    <scope>NUCLEOTIDE SEQUENCE</scope>
</reference>